<dbReference type="Proteomes" id="UP000796761">
    <property type="component" value="Unassembled WGS sequence"/>
</dbReference>
<feature type="non-terminal residue" evidence="2">
    <location>
        <position position="67"/>
    </location>
</feature>
<evidence type="ECO:0000313" key="2">
    <source>
        <dbReference type="EMBL" id="TRZ26640.1"/>
    </source>
</evidence>
<gene>
    <name evidence="2" type="ORF">HGM15179_000411</name>
</gene>
<sequence length="67" mass="7139">RCQPAPPAAGPAFPLGAQGGAGSGKGWDASALPPLRSVWKFIQEKWGHESRAPRVIRFGCKALEEQL</sequence>
<dbReference type="AlphaFoldDB" id="A0A8K1GWE4"/>
<proteinExistence type="predicted"/>
<evidence type="ECO:0000313" key="3">
    <source>
        <dbReference type="Proteomes" id="UP000796761"/>
    </source>
</evidence>
<keyword evidence="3" id="KW-1185">Reference proteome</keyword>
<comment type="caution">
    <text evidence="2">The sequence shown here is derived from an EMBL/GenBank/DDBJ whole genome shotgun (WGS) entry which is preliminary data.</text>
</comment>
<protein>
    <submittedName>
        <fullName evidence="2">Uncharacterized protein</fullName>
    </submittedName>
</protein>
<dbReference type="EMBL" id="SWJQ01000007">
    <property type="protein sequence ID" value="TRZ26640.1"/>
    <property type="molecule type" value="Genomic_DNA"/>
</dbReference>
<reference evidence="2" key="1">
    <citation type="submission" date="2019-04" db="EMBL/GenBank/DDBJ databases">
        <title>Genome assembly of Zosterops borbonicus 15179.</title>
        <authorList>
            <person name="Leroy T."/>
            <person name="Anselmetti Y."/>
            <person name="Tilak M.-K."/>
            <person name="Nabholz B."/>
        </authorList>
    </citation>
    <scope>NUCLEOTIDE SEQUENCE</scope>
    <source>
        <strain evidence="2">HGM_15179</strain>
        <tissue evidence="2">Muscle</tissue>
    </source>
</reference>
<organism evidence="2 3">
    <name type="scientific">Zosterops borbonicus</name>
    <dbReference type="NCBI Taxonomy" id="364589"/>
    <lineage>
        <taxon>Eukaryota</taxon>
        <taxon>Metazoa</taxon>
        <taxon>Chordata</taxon>
        <taxon>Craniata</taxon>
        <taxon>Vertebrata</taxon>
        <taxon>Euteleostomi</taxon>
        <taxon>Archelosauria</taxon>
        <taxon>Archosauria</taxon>
        <taxon>Dinosauria</taxon>
        <taxon>Saurischia</taxon>
        <taxon>Theropoda</taxon>
        <taxon>Coelurosauria</taxon>
        <taxon>Aves</taxon>
        <taxon>Neognathae</taxon>
        <taxon>Neoaves</taxon>
        <taxon>Telluraves</taxon>
        <taxon>Australaves</taxon>
        <taxon>Passeriformes</taxon>
        <taxon>Sylvioidea</taxon>
        <taxon>Zosteropidae</taxon>
        <taxon>Zosterops</taxon>
    </lineage>
</organism>
<accession>A0A8K1GWE4</accession>
<feature type="non-terminal residue" evidence="2">
    <location>
        <position position="1"/>
    </location>
</feature>
<evidence type="ECO:0000256" key="1">
    <source>
        <dbReference type="SAM" id="MobiDB-lite"/>
    </source>
</evidence>
<dbReference type="OrthoDB" id="10591847at2759"/>
<feature type="region of interest" description="Disordered" evidence="1">
    <location>
        <begin position="1"/>
        <end position="27"/>
    </location>
</feature>
<name>A0A8K1GWE4_9PASS</name>